<proteinExistence type="predicted"/>
<evidence type="ECO:0000313" key="3">
    <source>
        <dbReference type="EMBL" id="KAF5333871.1"/>
    </source>
</evidence>
<dbReference type="Proteomes" id="UP000559256">
    <property type="component" value="Unassembled WGS sequence"/>
</dbReference>
<evidence type="ECO:0000256" key="2">
    <source>
        <dbReference type="SAM" id="Phobius"/>
    </source>
</evidence>
<organism evidence="3 4">
    <name type="scientific">Tetrapyrgos nigripes</name>
    <dbReference type="NCBI Taxonomy" id="182062"/>
    <lineage>
        <taxon>Eukaryota</taxon>
        <taxon>Fungi</taxon>
        <taxon>Dikarya</taxon>
        <taxon>Basidiomycota</taxon>
        <taxon>Agaricomycotina</taxon>
        <taxon>Agaricomycetes</taxon>
        <taxon>Agaricomycetidae</taxon>
        <taxon>Agaricales</taxon>
        <taxon>Marasmiineae</taxon>
        <taxon>Marasmiaceae</taxon>
        <taxon>Tetrapyrgos</taxon>
    </lineage>
</organism>
<protein>
    <submittedName>
        <fullName evidence="3">Uncharacterized protein</fullName>
    </submittedName>
</protein>
<feature type="region of interest" description="Disordered" evidence="1">
    <location>
        <begin position="170"/>
        <end position="193"/>
    </location>
</feature>
<name>A0A8H5C399_9AGAR</name>
<gene>
    <name evidence="3" type="ORF">D9758_017106</name>
</gene>
<feature type="compositionally biased region" description="Polar residues" evidence="1">
    <location>
        <begin position="170"/>
        <end position="191"/>
    </location>
</feature>
<reference evidence="3 4" key="1">
    <citation type="journal article" date="2020" name="ISME J.">
        <title>Uncovering the hidden diversity of litter-decomposition mechanisms in mushroom-forming fungi.</title>
        <authorList>
            <person name="Floudas D."/>
            <person name="Bentzer J."/>
            <person name="Ahren D."/>
            <person name="Johansson T."/>
            <person name="Persson P."/>
            <person name="Tunlid A."/>
        </authorList>
    </citation>
    <scope>NUCLEOTIDE SEQUENCE [LARGE SCALE GENOMIC DNA]</scope>
    <source>
        <strain evidence="3 4">CBS 291.85</strain>
    </source>
</reference>
<feature type="transmembrane region" description="Helical" evidence="2">
    <location>
        <begin position="199"/>
        <end position="221"/>
    </location>
</feature>
<comment type="caution">
    <text evidence="3">The sequence shown here is derived from an EMBL/GenBank/DDBJ whole genome shotgun (WGS) entry which is preliminary data.</text>
</comment>
<feature type="compositionally biased region" description="Low complexity" evidence="1">
    <location>
        <begin position="263"/>
        <end position="274"/>
    </location>
</feature>
<sequence length="283" mass="30682">MALPDGDYYIQDHFNDFVTANSSTGSLFLTPFAGNDNQQVMISFPIYRFYPHQEALTLVSPSRIQWTIIRGQGVAQLIRNAHYQLYIQSSQENTSLTNSPFPWYINETTDTDWYQLSRSSNQGGPYWVDNGKGVLTVTSGGWYSFFFLPIQLVDNNTTSMSALPTSLMNTTASSPKPTFSDSATNPDSATDGSGPGPNIGAIVGGVVGGVVLLALIGVLWFKITRRRVQAKSGASNHSAQSPSTLTAFTLQEPTMSVVSNKRSTLVPSTPVTTCSPPPYSDVS</sequence>
<accession>A0A8H5C399</accession>
<keyword evidence="4" id="KW-1185">Reference proteome</keyword>
<dbReference type="AlphaFoldDB" id="A0A8H5C399"/>
<dbReference type="OrthoDB" id="3062429at2759"/>
<evidence type="ECO:0000313" key="4">
    <source>
        <dbReference type="Proteomes" id="UP000559256"/>
    </source>
</evidence>
<dbReference type="EMBL" id="JAACJM010000282">
    <property type="protein sequence ID" value="KAF5333871.1"/>
    <property type="molecule type" value="Genomic_DNA"/>
</dbReference>
<evidence type="ECO:0000256" key="1">
    <source>
        <dbReference type="SAM" id="MobiDB-lite"/>
    </source>
</evidence>
<keyword evidence="2" id="KW-1133">Transmembrane helix</keyword>
<feature type="region of interest" description="Disordered" evidence="1">
    <location>
        <begin position="260"/>
        <end position="283"/>
    </location>
</feature>
<keyword evidence="2" id="KW-0812">Transmembrane</keyword>
<keyword evidence="2" id="KW-0472">Membrane</keyword>